<dbReference type="InterPro" id="IPR027079">
    <property type="entry name" value="Tfb1/GTF2H1"/>
</dbReference>
<dbReference type="InterPro" id="IPR013876">
    <property type="entry name" value="TFIIH_BTF_p62_N"/>
</dbReference>
<dbReference type="Pfam" id="PF08567">
    <property type="entry name" value="PH_TFIIH"/>
    <property type="match status" value="1"/>
</dbReference>
<keyword evidence="5" id="KW-0804">Transcription</keyword>
<dbReference type="Gene3D" id="6.10.140.1200">
    <property type="match status" value="1"/>
</dbReference>
<keyword evidence="9" id="KW-1185">Reference proteome</keyword>
<name>A0AAV7JFV6_9METZ</name>
<evidence type="ECO:0000313" key="8">
    <source>
        <dbReference type="EMBL" id="KAI6647276.1"/>
    </source>
</evidence>
<keyword evidence="3" id="KW-0677">Repeat</keyword>
<comment type="subcellular location">
    <subcellularLocation>
        <location evidence="1">Nucleus</location>
    </subcellularLocation>
</comment>
<sequence>MATAHNHANAFLLRIPEVNFKKLNGILYLYDTKLVWKPDTKNEPEFSVPYIDIKIQKISSANTKKVKLQLVLDNENSPTFYFNSSQALEQRNTLKDQLQNMISGVKTQQVDLNAKIRKLKEDASLLKLYNELVASNNPVLRAEEFWTIHSDSLSTDPPQDTGIPTSLLTELQTTGDGDQHKYTLTQDTTQHIFKMYPAVRKKHVELVPDKINEEAFWKNVLQSLQFHGIDSLTSSNSNFLEATKHDESYRLKNDIKRIKLSNTTSIGEDIDYLPLSTEQIVQEQPRFTKLWIQRCNYQNRMIVGGNQLNDLESINSQEVTAIYNELNLAPKPIQSQKSDSQETFSLPSLEDWRPNLLDPLHPGVALQMLTDLSPGGSIVQTSPPLPTLSSPAMKSDLVNMYRSCSELLRHLWSCFPVTNPSIENKLNRLITSLRNFPQTQIKPFVDKYGVSGDQVTRQLRLSVSMGVKKYDVWASKKKGTPHRAPFKKQ</sequence>
<dbReference type="CDD" id="cd13229">
    <property type="entry name" value="PH_TFIIH"/>
    <property type="match status" value="1"/>
</dbReference>
<dbReference type="Pfam" id="PF03909">
    <property type="entry name" value="BSD"/>
    <property type="match status" value="1"/>
</dbReference>
<organism evidence="8 9">
    <name type="scientific">Oopsacas minuta</name>
    <dbReference type="NCBI Taxonomy" id="111878"/>
    <lineage>
        <taxon>Eukaryota</taxon>
        <taxon>Metazoa</taxon>
        <taxon>Porifera</taxon>
        <taxon>Hexactinellida</taxon>
        <taxon>Hexasterophora</taxon>
        <taxon>Lyssacinosida</taxon>
        <taxon>Leucopsacidae</taxon>
        <taxon>Oopsacas</taxon>
    </lineage>
</organism>
<dbReference type="PROSITE" id="PS50858">
    <property type="entry name" value="BSD"/>
    <property type="match status" value="1"/>
</dbReference>
<feature type="domain" description="BSD" evidence="7">
    <location>
        <begin position="176"/>
        <end position="228"/>
    </location>
</feature>
<dbReference type="GO" id="GO:0006289">
    <property type="term" value="P:nucleotide-excision repair"/>
    <property type="evidence" value="ECO:0007669"/>
    <property type="project" value="InterPro"/>
</dbReference>
<comment type="caution">
    <text evidence="8">The sequence shown here is derived from an EMBL/GenBank/DDBJ whole genome shotgun (WGS) entry which is preliminary data.</text>
</comment>
<dbReference type="InterPro" id="IPR005607">
    <property type="entry name" value="BSD_dom"/>
</dbReference>
<reference evidence="8 9" key="1">
    <citation type="journal article" date="2023" name="BMC Biol.">
        <title>The compact genome of the sponge Oopsacas minuta (Hexactinellida) is lacking key metazoan core genes.</title>
        <authorList>
            <person name="Santini S."/>
            <person name="Schenkelaars Q."/>
            <person name="Jourda C."/>
            <person name="Duchesne M."/>
            <person name="Belahbib H."/>
            <person name="Rocher C."/>
            <person name="Selva M."/>
            <person name="Riesgo A."/>
            <person name="Vervoort M."/>
            <person name="Leys S.P."/>
            <person name="Kodjabachian L."/>
            <person name="Le Bivic A."/>
            <person name="Borchiellini C."/>
            <person name="Claverie J.M."/>
            <person name="Renard E."/>
        </authorList>
    </citation>
    <scope>NUCLEOTIDE SEQUENCE [LARGE SCALE GENOMIC DNA]</scope>
    <source>
        <strain evidence="8">SPO-2</strain>
    </source>
</reference>
<accession>A0AAV7JFV6</accession>
<evidence type="ECO:0000256" key="6">
    <source>
        <dbReference type="ARBA" id="ARBA00023242"/>
    </source>
</evidence>
<dbReference type="InterPro" id="IPR035925">
    <property type="entry name" value="BSD_dom_sf"/>
</dbReference>
<dbReference type="InterPro" id="IPR011993">
    <property type="entry name" value="PH-like_dom_sf"/>
</dbReference>
<proteinExistence type="inferred from homology"/>
<evidence type="ECO:0000256" key="1">
    <source>
        <dbReference type="ARBA" id="ARBA00004123"/>
    </source>
</evidence>
<gene>
    <name evidence="8" type="ORF">LOD99_12273</name>
</gene>
<dbReference type="Gene3D" id="2.30.29.30">
    <property type="entry name" value="Pleckstrin-homology domain (PH domain)/Phosphotyrosine-binding domain (PTB)"/>
    <property type="match status" value="1"/>
</dbReference>
<dbReference type="SUPFAM" id="SSF140383">
    <property type="entry name" value="BSD domain-like"/>
    <property type="match status" value="2"/>
</dbReference>
<dbReference type="GO" id="GO:0000439">
    <property type="term" value="C:transcription factor TFIIH core complex"/>
    <property type="evidence" value="ECO:0007669"/>
    <property type="project" value="InterPro"/>
</dbReference>
<dbReference type="EMBL" id="JAKMXF010000343">
    <property type="protein sequence ID" value="KAI6647276.1"/>
    <property type="molecule type" value="Genomic_DNA"/>
</dbReference>
<keyword evidence="4" id="KW-0805">Transcription regulation</keyword>
<dbReference type="GO" id="GO:0006351">
    <property type="term" value="P:DNA-templated transcription"/>
    <property type="evidence" value="ECO:0007669"/>
    <property type="project" value="InterPro"/>
</dbReference>
<dbReference type="SMART" id="SM00751">
    <property type="entry name" value="BSD"/>
    <property type="match status" value="1"/>
</dbReference>
<dbReference type="SUPFAM" id="SSF50729">
    <property type="entry name" value="PH domain-like"/>
    <property type="match status" value="1"/>
</dbReference>
<evidence type="ECO:0000259" key="7">
    <source>
        <dbReference type="PROSITE" id="PS50858"/>
    </source>
</evidence>
<evidence type="ECO:0000256" key="3">
    <source>
        <dbReference type="ARBA" id="ARBA00022737"/>
    </source>
</evidence>
<comment type="similarity">
    <text evidence="2">Belongs to the TFB1 family.</text>
</comment>
<evidence type="ECO:0000256" key="4">
    <source>
        <dbReference type="ARBA" id="ARBA00023015"/>
    </source>
</evidence>
<protein>
    <submittedName>
        <fullName evidence="8">General transcription factor IIH subunit 1 isoform X3</fullName>
    </submittedName>
</protein>
<evidence type="ECO:0000313" key="9">
    <source>
        <dbReference type="Proteomes" id="UP001165289"/>
    </source>
</evidence>
<dbReference type="PANTHER" id="PTHR12856">
    <property type="entry name" value="TRANSCRIPTION INITIATION FACTOR IIH-RELATED"/>
    <property type="match status" value="1"/>
</dbReference>
<evidence type="ECO:0000256" key="2">
    <source>
        <dbReference type="ARBA" id="ARBA00009448"/>
    </source>
</evidence>
<dbReference type="Proteomes" id="UP001165289">
    <property type="component" value="Unassembled WGS sequence"/>
</dbReference>
<keyword evidence="6" id="KW-0539">Nucleus</keyword>
<evidence type="ECO:0000256" key="5">
    <source>
        <dbReference type="ARBA" id="ARBA00023163"/>
    </source>
</evidence>
<dbReference type="AlphaFoldDB" id="A0AAV7JFV6"/>